<feature type="transmembrane region" description="Helical" evidence="13">
    <location>
        <begin position="259"/>
        <end position="278"/>
    </location>
</feature>
<reference evidence="15" key="1">
    <citation type="journal article" date="2014" name="Int. J. Syst. Evol. Microbiol.">
        <title>Complete genome sequence of Corynebacterium casei LMG S-19264T (=DSM 44701T), isolated from a smear-ripened cheese.</title>
        <authorList>
            <consortium name="US DOE Joint Genome Institute (JGI-PGF)"/>
            <person name="Walter F."/>
            <person name="Albersmeier A."/>
            <person name="Kalinowski J."/>
            <person name="Ruckert C."/>
        </authorList>
    </citation>
    <scope>NUCLEOTIDE SEQUENCE</scope>
    <source>
        <strain evidence="15">CGMCC 1.12785</strain>
    </source>
</reference>
<reference evidence="15" key="2">
    <citation type="submission" date="2020-09" db="EMBL/GenBank/DDBJ databases">
        <authorList>
            <person name="Sun Q."/>
            <person name="Zhou Y."/>
        </authorList>
    </citation>
    <scope>NUCLEOTIDE SEQUENCE</scope>
    <source>
        <strain evidence="15">CGMCC 1.12785</strain>
    </source>
</reference>
<keyword evidence="11" id="KW-0443">Lipid metabolism</keyword>
<dbReference type="InterPro" id="IPR000620">
    <property type="entry name" value="EamA_dom"/>
</dbReference>
<feature type="transmembrane region" description="Helical" evidence="13">
    <location>
        <begin position="163"/>
        <end position="185"/>
    </location>
</feature>
<keyword evidence="7" id="KW-0441">Lipid A biosynthesis</keyword>
<comment type="caution">
    <text evidence="15">The sequence shown here is derived from an EMBL/GenBank/DDBJ whole genome shotgun (WGS) entry which is preliminary data.</text>
</comment>
<comment type="subcellular location">
    <subcellularLocation>
        <location evidence="1">Cell membrane</location>
        <topology evidence="1">Multi-pass membrane protein</topology>
    </subcellularLocation>
</comment>
<dbReference type="PANTHER" id="PTHR30561">
    <property type="entry name" value="SMR FAMILY PROTON-DEPENDENT DRUG EFFLUX TRANSPORTER SUGE"/>
    <property type="match status" value="1"/>
</dbReference>
<evidence type="ECO:0000259" key="14">
    <source>
        <dbReference type="Pfam" id="PF00892"/>
    </source>
</evidence>
<dbReference type="InterPro" id="IPR037185">
    <property type="entry name" value="EmrE-like"/>
</dbReference>
<dbReference type="EMBL" id="BMFY01000009">
    <property type="protein sequence ID" value="GGA18840.1"/>
    <property type="molecule type" value="Genomic_DNA"/>
</dbReference>
<keyword evidence="4" id="KW-1003">Cell membrane</keyword>
<accession>A0A8J2XL34</accession>
<evidence type="ECO:0000256" key="2">
    <source>
        <dbReference type="ARBA" id="ARBA00007362"/>
    </source>
</evidence>
<evidence type="ECO:0000256" key="4">
    <source>
        <dbReference type="ARBA" id="ARBA00022475"/>
    </source>
</evidence>
<feature type="transmembrane region" description="Helical" evidence="13">
    <location>
        <begin position="77"/>
        <end position="97"/>
    </location>
</feature>
<evidence type="ECO:0000313" key="15">
    <source>
        <dbReference type="EMBL" id="GGA18840.1"/>
    </source>
</evidence>
<evidence type="ECO:0000256" key="8">
    <source>
        <dbReference type="ARBA" id="ARBA00022692"/>
    </source>
</evidence>
<evidence type="ECO:0000256" key="1">
    <source>
        <dbReference type="ARBA" id="ARBA00004651"/>
    </source>
</evidence>
<keyword evidence="6" id="KW-0997">Cell inner membrane</keyword>
<feature type="transmembrane region" description="Helical" evidence="13">
    <location>
        <begin position="312"/>
        <end position="329"/>
    </location>
</feature>
<protein>
    <recommendedName>
        <fullName evidence="14">EamA domain-containing protein</fullName>
    </recommendedName>
</protein>
<evidence type="ECO:0000256" key="7">
    <source>
        <dbReference type="ARBA" id="ARBA00022556"/>
    </source>
</evidence>
<feature type="transmembrane region" description="Helical" evidence="13">
    <location>
        <begin position="284"/>
        <end position="305"/>
    </location>
</feature>
<feature type="transmembrane region" description="Helical" evidence="13">
    <location>
        <begin position="109"/>
        <end position="129"/>
    </location>
</feature>
<evidence type="ECO:0000256" key="11">
    <source>
        <dbReference type="ARBA" id="ARBA00023098"/>
    </source>
</evidence>
<dbReference type="Gene3D" id="1.10.3730.20">
    <property type="match status" value="2"/>
</dbReference>
<sequence length="330" mass="34901">MRLRTRLRWMIEEHARHNGHADVMREALDSLNGEQGAGEGRSGMTPAALGMVLTAAVLHAAWNLAAKRVRGDAAVFVWMYFTGSALLCVPLACWLMLAQGHVPGWETVLAPAVTAVFHIAYSVLLQLGYRHADLGIVYPVARGVGPVLSVLVAVLLLGERPPALALLGGLLAVGGILVVTGRGLLHPSPGLGAGLLYGTLAGTGIAAYTLWDDFSVTALGVPPLIYFAAACTAQSLLMLPWVIRRRAAVHPTWRADRRPVLIVSVLSPGAYVLVLYALQHASVALVAPLRESSIVIGALLAWWLFKEKEPAPRILGAAVVACGIVLVALG</sequence>
<evidence type="ECO:0000256" key="3">
    <source>
        <dbReference type="ARBA" id="ARBA00022448"/>
    </source>
</evidence>
<keyword evidence="12 13" id="KW-0472">Membrane</keyword>
<dbReference type="GO" id="GO:0005886">
    <property type="term" value="C:plasma membrane"/>
    <property type="evidence" value="ECO:0007669"/>
    <property type="project" value="UniProtKB-SubCell"/>
</dbReference>
<keyword evidence="9" id="KW-0448">Lipopolysaccharide biosynthesis</keyword>
<dbReference type="Pfam" id="PF00892">
    <property type="entry name" value="EamA"/>
    <property type="match status" value="2"/>
</dbReference>
<dbReference type="PANTHER" id="PTHR30561:SF1">
    <property type="entry name" value="MULTIDRUG TRANSPORTER EMRE"/>
    <property type="match status" value="1"/>
</dbReference>
<evidence type="ECO:0000256" key="13">
    <source>
        <dbReference type="SAM" id="Phobius"/>
    </source>
</evidence>
<evidence type="ECO:0000256" key="10">
    <source>
        <dbReference type="ARBA" id="ARBA00022989"/>
    </source>
</evidence>
<keyword evidence="10 13" id="KW-1133">Transmembrane helix</keyword>
<proteinExistence type="inferred from homology"/>
<keyword evidence="3" id="KW-0813">Transport</keyword>
<feature type="transmembrane region" description="Helical" evidence="13">
    <location>
        <begin position="136"/>
        <end position="157"/>
    </location>
</feature>
<keyword evidence="5" id="KW-0444">Lipid biosynthesis</keyword>
<evidence type="ECO:0000256" key="12">
    <source>
        <dbReference type="ARBA" id="ARBA00023136"/>
    </source>
</evidence>
<feature type="transmembrane region" description="Helical" evidence="13">
    <location>
        <begin position="223"/>
        <end position="243"/>
    </location>
</feature>
<dbReference type="Proteomes" id="UP000616114">
    <property type="component" value="Unassembled WGS sequence"/>
</dbReference>
<evidence type="ECO:0000256" key="5">
    <source>
        <dbReference type="ARBA" id="ARBA00022516"/>
    </source>
</evidence>
<feature type="domain" description="EamA" evidence="14">
    <location>
        <begin position="194"/>
        <end position="328"/>
    </location>
</feature>
<dbReference type="RefSeq" id="WP_268235196.1">
    <property type="nucleotide sequence ID" value="NZ_BMFY01000009.1"/>
</dbReference>
<dbReference type="GO" id="GO:0022857">
    <property type="term" value="F:transmembrane transporter activity"/>
    <property type="evidence" value="ECO:0007669"/>
    <property type="project" value="InterPro"/>
</dbReference>
<evidence type="ECO:0000256" key="9">
    <source>
        <dbReference type="ARBA" id="ARBA00022985"/>
    </source>
</evidence>
<feature type="transmembrane region" description="Helical" evidence="13">
    <location>
        <begin position="192"/>
        <end position="211"/>
    </location>
</feature>
<keyword evidence="16" id="KW-1185">Reference proteome</keyword>
<organism evidence="15 16">
    <name type="scientific">Sediminivirga luteola</name>
    <dbReference type="NCBI Taxonomy" id="1774748"/>
    <lineage>
        <taxon>Bacteria</taxon>
        <taxon>Bacillati</taxon>
        <taxon>Actinomycetota</taxon>
        <taxon>Actinomycetes</taxon>
        <taxon>Micrococcales</taxon>
        <taxon>Brevibacteriaceae</taxon>
        <taxon>Sediminivirga</taxon>
    </lineage>
</organism>
<keyword evidence="8 13" id="KW-0812">Transmembrane</keyword>
<dbReference type="GO" id="GO:0009103">
    <property type="term" value="P:lipopolysaccharide biosynthetic process"/>
    <property type="evidence" value="ECO:0007669"/>
    <property type="project" value="UniProtKB-KW"/>
</dbReference>
<gene>
    <name evidence="15" type="ORF">GCM10011333_22460</name>
</gene>
<evidence type="ECO:0000313" key="16">
    <source>
        <dbReference type="Proteomes" id="UP000616114"/>
    </source>
</evidence>
<name>A0A8J2XL34_9MICO</name>
<dbReference type="SUPFAM" id="SSF103481">
    <property type="entry name" value="Multidrug resistance efflux transporter EmrE"/>
    <property type="match status" value="2"/>
</dbReference>
<feature type="domain" description="EamA" evidence="14">
    <location>
        <begin position="50"/>
        <end position="180"/>
    </location>
</feature>
<comment type="similarity">
    <text evidence="2">Belongs to the EamA transporter family.</text>
</comment>
<dbReference type="AlphaFoldDB" id="A0A8J2XL34"/>
<dbReference type="InterPro" id="IPR000390">
    <property type="entry name" value="Small_drug/metabolite_transptr"/>
</dbReference>
<evidence type="ECO:0000256" key="6">
    <source>
        <dbReference type="ARBA" id="ARBA00022519"/>
    </source>
</evidence>